<accession>H2Y0T2</accession>
<feature type="repeat" description="Solcar" evidence="8">
    <location>
        <begin position="115"/>
        <end position="205"/>
    </location>
</feature>
<dbReference type="Proteomes" id="UP000008144">
    <property type="component" value="Chromosome 9"/>
</dbReference>
<dbReference type="InterPro" id="IPR018108">
    <property type="entry name" value="MCP_transmembrane"/>
</dbReference>
<comment type="similarity">
    <text evidence="2 9">Belongs to the mitochondrial carrier (TC 2.A.29) family.</text>
</comment>
<evidence type="ECO:0000256" key="7">
    <source>
        <dbReference type="ARBA" id="ARBA00023136"/>
    </source>
</evidence>
<keyword evidence="7 8" id="KW-0472">Membrane</keyword>
<dbReference type="InterPro" id="IPR002067">
    <property type="entry name" value="MCP"/>
</dbReference>
<dbReference type="SUPFAM" id="SSF103506">
    <property type="entry name" value="Mitochondrial carrier"/>
    <property type="match status" value="1"/>
</dbReference>
<dbReference type="OMA" id="TRIMSAH"/>
<reference evidence="11" key="1">
    <citation type="journal article" date="2002" name="Science">
        <title>The draft genome of Ciona intestinalis: insights into chordate and vertebrate origins.</title>
        <authorList>
            <person name="Dehal P."/>
            <person name="Satou Y."/>
            <person name="Campbell R.K."/>
            <person name="Chapman J."/>
            <person name="Degnan B."/>
            <person name="De Tomaso A."/>
            <person name="Davidson B."/>
            <person name="Di Gregorio A."/>
            <person name="Gelpke M."/>
            <person name="Goodstein D.M."/>
            <person name="Harafuji N."/>
            <person name="Hastings K.E."/>
            <person name="Ho I."/>
            <person name="Hotta K."/>
            <person name="Huang W."/>
            <person name="Kawashima T."/>
            <person name="Lemaire P."/>
            <person name="Martinez D."/>
            <person name="Meinertzhagen I.A."/>
            <person name="Necula S."/>
            <person name="Nonaka M."/>
            <person name="Putnam N."/>
            <person name="Rash S."/>
            <person name="Saiga H."/>
            <person name="Satake M."/>
            <person name="Terry A."/>
            <person name="Yamada L."/>
            <person name="Wang H.G."/>
            <person name="Awazu S."/>
            <person name="Azumi K."/>
            <person name="Boore J."/>
            <person name="Branno M."/>
            <person name="Chin-Bow S."/>
            <person name="DeSantis R."/>
            <person name="Doyle S."/>
            <person name="Francino P."/>
            <person name="Keys D.N."/>
            <person name="Haga S."/>
            <person name="Hayashi H."/>
            <person name="Hino K."/>
            <person name="Imai K.S."/>
            <person name="Inaba K."/>
            <person name="Kano S."/>
            <person name="Kobayashi K."/>
            <person name="Kobayashi M."/>
            <person name="Lee B.I."/>
            <person name="Makabe K.W."/>
            <person name="Manohar C."/>
            <person name="Matassi G."/>
            <person name="Medina M."/>
            <person name="Mochizuki Y."/>
            <person name="Mount S."/>
            <person name="Morishita T."/>
            <person name="Miura S."/>
            <person name="Nakayama A."/>
            <person name="Nishizaka S."/>
            <person name="Nomoto H."/>
            <person name="Ohta F."/>
            <person name="Oishi K."/>
            <person name="Rigoutsos I."/>
            <person name="Sano M."/>
            <person name="Sasaki A."/>
            <person name="Sasakura Y."/>
            <person name="Shoguchi E."/>
            <person name="Shin-i T."/>
            <person name="Spagnuolo A."/>
            <person name="Stainier D."/>
            <person name="Suzuki M.M."/>
            <person name="Tassy O."/>
            <person name="Takatori N."/>
            <person name="Tokuoka M."/>
            <person name="Yagi K."/>
            <person name="Yoshizaki F."/>
            <person name="Wada S."/>
            <person name="Zhang C."/>
            <person name="Hyatt P.D."/>
            <person name="Larimer F."/>
            <person name="Detter C."/>
            <person name="Doggett N."/>
            <person name="Glavina T."/>
            <person name="Hawkins T."/>
            <person name="Richardson P."/>
            <person name="Lucas S."/>
            <person name="Kohara Y."/>
            <person name="Levine M."/>
            <person name="Satoh N."/>
            <person name="Rokhsar D.S."/>
        </authorList>
    </citation>
    <scope>NUCLEOTIDE SEQUENCE [LARGE SCALE GENOMIC DNA]</scope>
</reference>
<dbReference type="GO" id="GO:1990845">
    <property type="term" value="P:adaptive thermogenesis"/>
    <property type="evidence" value="ECO:0000318"/>
    <property type="project" value="GO_Central"/>
</dbReference>
<dbReference type="GO" id="GO:0016020">
    <property type="term" value="C:membrane"/>
    <property type="evidence" value="ECO:0007669"/>
    <property type="project" value="UniProtKB-SubCell"/>
</dbReference>
<dbReference type="PROSITE" id="PS50920">
    <property type="entry name" value="SOLCAR"/>
    <property type="match status" value="3"/>
</dbReference>
<feature type="repeat" description="Solcar" evidence="8">
    <location>
        <begin position="214"/>
        <end position="299"/>
    </location>
</feature>
<dbReference type="STRING" id="7719.ENSCINP00000035516"/>
<keyword evidence="5" id="KW-0677">Repeat</keyword>
<keyword evidence="4 8" id="KW-0812">Transmembrane</keyword>
<dbReference type="Gene3D" id="1.50.40.10">
    <property type="entry name" value="Mitochondrial carrier domain"/>
    <property type="match status" value="1"/>
</dbReference>
<dbReference type="GO" id="GO:1990542">
    <property type="term" value="P:mitochondrial transmembrane transport"/>
    <property type="evidence" value="ECO:0000318"/>
    <property type="project" value="GO_Central"/>
</dbReference>
<evidence type="ECO:0000256" key="3">
    <source>
        <dbReference type="ARBA" id="ARBA00022448"/>
    </source>
</evidence>
<reference evidence="10" key="2">
    <citation type="journal article" date="2008" name="Genome Biol.">
        <title>Improved genome assembly and evidence-based global gene model set for the chordate Ciona intestinalis: new insight into intron and operon populations.</title>
        <authorList>
            <person name="Satou Y."/>
            <person name="Mineta K."/>
            <person name="Ogasawara M."/>
            <person name="Sasakura Y."/>
            <person name="Shoguchi E."/>
            <person name="Ueno K."/>
            <person name="Yamada L."/>
            <person name="Matsumoto J."/>
            <person name="Wasserscheid J."/>
            <person name="Dewar K."/>
            <person name="Wiley G.B."/>
            <person name="Macmil S.L."/>
            <person name="Roe B.A."/>
            <person name="Zeller R.W."/>
            <person name="Hastings K.E."/>
            <person name="Lemaire P."/>
            <person name="Lindquist E."/>
            <person name="Endo T."/>
            <person name="Hotta K."/>
            <person name="Inaba K."/>
        </authorList>
    </citation>
    <scope>NUCLEOTIDE SEQUENCE [LARGE SCALE GENOMIC DNA]</scope>
    <source>
        <strain evidence="10">wild type</strain>
    </source>
</reference>
<evidence type="ECO:0000256" key="8">
    <source>
        <dbReference type="PROSITE-ProRule" id="PRU00282"/>
    </source>
</evidence>
<dbReference type="Pfam" id="PF00153">
    <property type="entry name" value="Mito_carr"/>
    <property type="match status" value="3"/>
</dbReference>
<keyword evidence="11" id="KW-1185">Reference proteome</keyword>
<protein>
    <submittedName>
        <fullName evidence="10">Uncharacterized protein</fullName>
    </submittedName>
</protein>
<keyword evidence="3 9" id="KW-0813">Transport</keyword>
<proteinExistence type="inferred from homology"/>
<reference evidence="10" key="4">
    <citation type="submission" date="2025-09" db="UniProtKB">
        <authorList>
            <consortium name="Ensembl"/>
        </authorList>
    </citation>
    <scope>IDENTIFICATION</scope>
</reference>
<dbReference type="InParanoid" id="H2Y0T2"/>
<evidence type="ECO:0000256" key="9">
    <source>
        <dbReference type="RuleBase" id="RU000488"/>
    </source>
</evidence>
<dbReference type="PRINTS" id="PR00784">
    <property type="entry name" value="MTUNCOUPLING"/>
</dbReference>
<organism evidence="10 11">
    <name type="scientific">Ciona intestinalis</name>
    <name type="common">Transparent sea squirt</name>
    <name type="synonym">Ascidia intestinalis</name>
    <dbReference type="NCBI Taxonomy" id="7719"/>
    <lineage>
        <taxon>Eukaryota</taxon>
        <taxon>Metazoa</taxon>
        <taxon>Chordata</taxon>
        <taxon>Tunicata</taxon>
        <taxon>Ascidiacea</taxon>
        <taxon>Phlebobranchia</taxon>
        <taxon>Cionidae</taxon>
        <taxon>Ciona</taxon>
    </lineage>
</organism>
<dbReference type="AlphaFoldDB" id="H2Y0T2"/>
<dbReference type="Ensembl" id="ENSCINT00000032384.1">
    <property type="protein sequence ID" value="ENSCINP00000035516.1"/>
    <property type="gene ID" value="ENSCING00000021621.1"/>
</dbReference>
<reference evidence="10" key="3">
    <citation type="submission" date="2025-08" db="UniProtKB">
        <authorList>
            <consortium name="Ensembl"/>
        </authorList>
    </citation>
    <scope>IDENTIFICATION</scope>
</reference>
<evidence type="ECO:0000313" key="10">
    <source>
        <dbReference type="Ensembl" id="ENSCINP00000035516.1"/>
    </source>
</evidence>
<name>H2Y0T2_CIOIN</name>
<evidence type="ECO:0000313" key="11">
    <source>
        <dbReference type="Proteomes" id="UP000008144"/>
    </source>
</evidence>
<dbReference type="GeneTree" id="ENSGT00940000173567"/>
<comment type="subcellular location">
    <subcellularLocation>
        <location evidence="1">Membrane</location>
        <topology evidence="1">Multi-pass membrane protein</topology>
    </subcellularLocation>
</comment>
<dbReference type="InterPro" id="IPR050391">
    <property type="entry name" value="Mito_Metabolite_Transporter"/>
</dbReference>
<dbReference type="GO" id="GO:0009409">
    <property type="term" value="P:response to cold"/>
    <property type="evidence" value="ECO:0000318"/>
    <property type="project" value="GO_Central"/>
</dbReference>
<feature type="repeat" description="Solcar" evidence="8">
    <location>
        <begin position="12"/>
        <end position="103"/>
    </location>
</feature>
<dbReference type="GO" id="GO:0017077">
    <property type="term" value="F:oxidative phosphorylation uncoupler activity"/>
    <property type="evidence" value="ECO:0000318"/>
    <property type="project" value="GO_Central"/>
</dbReference>
<sequence>MSPHSSTADAQLPLSLKIASAGMAGCTADLMTFPLDTVKVWLMVQTQSQSTASRSSAGLVRTVINGVKQNGFLSLYGGFAAGLQRQVSFCAVRIGLYDSVKGFYMQLIPTSTNSKQVPQRILAGATTAIMAATMFQPTEVVKIRMQAQTRLPASQRTYTSSVQAYRSIFRHGGIPELWKGLGANATRLSVVNVSELVTYDLVKEFILDHKILNDNPICHFTSAFISGFVTTLVASPVDVVKTRYMNSPLGTYKNPIHCTKTLFMQEGMKAFYKGFVPSYLRLGTWNIVMFVSYEEYKVLAHAYNNQHRVKKINHVAATS</sequence>
<evidence type="ECO:0000256" key="2">
    <source>
        <dbReference type="ARBA" id="ARBA00006375"/>
    </source>
</evidence>
<dbReference type="EMBL" id="EAAA01002964">
    <property type="status" value="NOT_ANNOTATED_CDS"/>
    <property type="molecule type" value="Genomic_DNA"/>
</dbReference>
<dbReference type="PANTHER" id="PTHR45618">
    <property type="entry name" value="MITOCHONDRIAL DICARBOXYLATE CARRIER-RELATED"/>
    <property type="match status" value="1"/>
</dbReference>
<dbReference type="InterPro" id="IPR023395">
    <property type="entry name" value="MCP_dom_sf"/>
</dbReference>
<evidence type="ECO:0000256" key="5">
    <source>
        <dbReference type="ARBA" id="ARBA00022737"/>
    </source>
</evidence>
<evidence type="ECO:0000256" key="4">
    <source>
        <dbReference type="ARBA" id="ARBA00022692"/>
    </source>
</evidence>
<evidence type="ECO:0000256" key="1">
    <source>
        <dbReference type="ARBA" id="ARBA00004141"/>
    </source>
</evidence>
<keyword evidence="6" id="KW-1133">Transmembrane helix</keyword>
<dbReference type="HOGENOM" id="CLU_015166_14_2_1"/>
<evidence type="ECO:0000256" key="6">
    <source>
        <dbReference type="ARBA" id="ARBA00022989"/>
    </source>
</evidence>